<reference evidence="3" key="1">
    <citation type="submission" date="2015-02" db="EMBL/GenBank/DDBJ databases">
        <title>Genome sequencing for Strongylocentrotus purpuratus.</title>
        <authorList>
            <person name="Murali S."/>
            <person name="Liu Y."/>
            <person name="Vee V."/>
            <person name="English A."/>
            <person name="Wang M."/>
            <person name="Skinner E."/>
            <person name="Han Y."/>
            <person name="Muzny D.M."/>
            <person name="Worley K.C."/>
            <person name="Gibbs R.A."/>
        </authorList>
    </citation>
    <scope>NUCLEOTIDE SEQUENCE</scope>
</reference>
<feature type="compositionally biased region" description="Basic and acidic residues" evidence="1">
    <location>
        <begin position="12"/>
        <end position="25"/>
    </location>
</feature>
<name>A0A7M7NIK5_STRPU</name>
<evidence type="ECO:0000256" key="1">
    <source>
        <dbReference type="SAM" id="MobiDB-lite"/>
    </source>
</evidence>
<dbReference type="GeneID" id="115922365"/>
<dbReference type="RefSeq" id="XP_030837150.1">
    <property type="nucleotide sequence ID" value="XM_030981290.1"/>
</dbReference>
<feature type="compositionally biased region" description="Polar residues" evidence="1">
    <location>
        <begin position="352"/>
        <end position="366"/>
    </location>
</feature>
<proteinExistence type="predicted"/>
<feature type="compositionally biased region" description="Low complexity" evidence="1">
    <location>
        <begin position="206"/>
        <end position="219"/>
    </location>
</feature>
<keyword evidence="3" id="KW-1185">Reference proteome</keyword>
<reference evidence="2" key="2">
    <citation type="submission" date="2021-01" db="UniProtKB">
        <authorList>
            <consortium name="EnsemblMetazoa"/>
        </authorList>
    </citation>
    <scope>IDENTIFICATION</scope>
</reference>
<feature type="compositionally biased region" description="Basic and acidic residues" evidence="1">
    <location>
        <begin position="121"/>
        <end position="133"/>
    </location>
</feature>
<organism evidence="2 3">
    <name type="scientific">Strongylocentrotus purpuratus</name>
    <name type="common">Purple sea urchin</name>
    <dbReference type="NCBI Taxonomy" id="7668"/>
    <lineage>
        <taxon>Eukaryota</taxon>
        <taxon>Metazoa</taxon>
        <taxon>Echinodermata</taxon>
        <taxon>Eleutherozoa</taxon>
        <taxon>Echinozoa</taxon>
        <taxon>Echinoidea</taxon>
        <taxon>Euechinoidea</taxon>
        <taxon>Echinacea</taxon>
        <taxon>Camarodonta</taxon>
        <taxon>Echinidea</taxon>
        <taxon>Strongylocentrotidae</taxon>
        <taxon>Strongylocentrotus</taxon>
    </lineage>
</organism>
<dbReference type="InParanoid" id="A0A7M7NIK5"/>
<feature type="compositionally biased region" description="Acidic residues" evidence="1">
    <location>
        <begin position="246"/>
        <end position="255"/>
    </location>
</feature>
<evidence type="ECO:0000313" key="3">
    <source>
        <dbReference type="Proteomes" id="UP000007110"/>
    </source>
</evidence>
<feature type="compositionally biased region" description="Polar residues" evidence="1">
    <location>
        <begin position="110"/>
        <end position="120"/>
    </location>
</feature>
<sequence>MDEHSNSCVAENSRELDKVDDHQLEGELPIQDQAPLDIKNHSDPPPPRPDMNADETTGSTPKGTGPGTQALDQMVPKIIEDIADMCIPQSDNPSLQDVSNEEEEEKDPSPTHSLSSLNDKVTQRRYREPDRVLGDPQLEGEPPTQDQAPLDIKNLGGPPQTRKYINTEETAGHGPQALDQMLPQITEDIAGDPSFQDVSYEEDTSLPRGLSSLSHGLSSLDDKVIHRPTAGGDNSTQESSAMGMEREEENEEGEDEVHSRATDELFQVTKRSISNTSETDHIKKRNISQSVRVNHNRLKSFEMVKAMNLLKRDKNNIQTDVVSLKSENYDRKKESAENKREMSALRKEMINVMQSQRGPFQTPQKSIKSKRELSVSL</sequence>
<feature type="compositionally biased region" description="Polar residues" evidence="1">
    <location>
        <begin position="89"/>
        <end position="98"/>
    </location>
</feature>
<dbReference type="KEGG" id="spu:115922365"/>
<feature type="region of interest" description="Disordered" evidence="1">
    <location>
        <begin position="351"/>
        <end position="377"/>
    </location>
</feature>
<dbReference type="Proteomes" id="UP000007110">
    <property type="component" value="Unassembled WGS sequence"/>
</dbReference>
<dbReference type="EnsemblMetazoa" id="XM_030981290">
    <property type="protein sequence ID" value="XP_030837150"/>
    <property type="gene ID" value="LOC115922365"/>
</dbReference>
<feature type="region of interest" description="Disordered" evidence="1">
    <location>
        <begin position="1"/>
        <end position="281"/>
    </location>
</feature>
<accession>A0A7M7NIK5</accession>
<dbReference type="AlphaFoldDB" id="A0A7M7NIK5"/>
<evidence type="ECO:0000313" key="2">
    <source>
        <dbReference type="EnsemblMetazoa" id="XP_030837150"/>
    </source>
</evidence>
<feature type="compositionally biased region" description="Polar residues" evidence="1">
    <location>
        <begin position="1"/>
        <end position="10"/>
    </location>
</feature>
<protein>
    <submittedName>
        <fullName evidence="2">Uncharacterized protein</fullName>
    </submittedName>
</protein>